<gene>
    <name evidence="7" type="primary">SRP14</name>
    <name evidence="7" type="ORF">FIM1_1248</name>
</gene>
<evidence type="ECO:0000256" key="2">
    <source>
        <dbReference type="ARBA" id="ARBA00010349"/>
    </source>
</evidence>
<evidence type="ECO:0000256" key="6">
    <source>
        <dbReference type="ARBA" id="ARBA00023274"/>
    </source>
</evidence>
<comment type="subcellular location">
    <subcellularLocation>
        <location evidence="1">Cytoplasm</location>
    </subcellularLocation>
</comment>
<evidence type="ECO:0000256" key="5">
    <source>
        <dbReference type="ARBA" id="ARBA00023135"/>
    </source>
</evidence>
<evidence type="ECO:0000256" key="1">
    <source>
        <dbReference type="ARBA" id="ARBA00004496"/>
    </source>
</evidence>
<dbReference type="InterPro" id="IPR009018">
    <property type="entry name" value="Signal_recog_particle_SRP9/14"/>
</dbReference>
<evidence type="ECO:0000313" key="8">
    <source>
        <dbReference type="Proteomes" id="UP000422736"/>
    </source>
</evidence>
<proteinExistence type="inferred from homology"/>
<dbReference type="SUPFAM" id="SSF54762">
    <property type="entry name" value="Signal recognition particle alu RNA binding heterodimer, SRP9/14"/>
    <property type="match status" value="1"/>
</dbReference>
<evidence type="ECO:0000256" key="3">
    <source>
        <dbReference type="ARBA" id="ARBA00022490"/>
    </source>
</evidence>
<accession>A0ABX6ERW3</accession>
<sequence>MTEVHQGNKPLTQDAFLEKLPKLFEVSNAQNKTLNLRLKRCIKHDGVTKPAELDAHSHPHSDISKMAESKQLKKQYKANKKTYKLLVMATVGKGTHRTKCVTVVDASELDAFWKRTVSVTKSSMSGLIKKKTKKKKKGKKN</sequence>
<comment type="similarity">
    <text evidence="2">Belongs to the SRP14 family.</text>
</comment>
<dbReference type="Pfam" id="PF02290">
    <property type="entry name" value="SRP14"/>
    <property type="match status" value="1"/>
</dbReference>
<protein>
    <submittedName>
        <fullName evidence="7">Signal recognition particle subunit SRP14</fullName>
    </submittedName>
</protein>
<reference evidence="7 8" key="1">
    <citation type="submission" date="2016-03" db="EMBL/GenBank/DDBJ databases">
        <title>How can Kluyveromyces marxianus grow so fast - potential evolutionary course in Saccharomyces Complex revealed by comparative genomics.</title>
        <authorList>
            <person name="Mo W."/>
            <person name="Lu W."/>
            <person name="Yang X."/>
            <person name="Qi J."/>
            <person name="Lv H."/>
        </authorList>
    </citation>
    <scope>NUCLEOTIDE SEQUENCE [LARGE SCALE GENOMIC DNA]</scope>
    <source>
        <strain evidence="7 8">FIM1</strain>
    </source>
</reference>
<keyword evidence="5" id="KW-0733">Signal recognition particle</keyword>
<keyword evidence="6" id="KW-0687">Ribonucleoprotein</keyword>
<keyword evidence="3" id="KW-0963">Cytoplasm</keyword>
<keyword evidence="4" id="KW-0694">RNA-binding</keyword>
<dbReference type="InterPro" id="IPR003210">
    <property type="entry name" value="Signal_recog_particle_SRP14"/>
</dbReference>
<evidence type="ECO:0000256" key="4">
    <source>
        <dbReference type="ARBA" id="ARBA00022884"/>
    </source>
</evidence>
<dbReference type="Proteomes" id="UP000422736">
    <property type="component" value="Chromosome 2"/>
</dbReference>
<name>A0ABX6ERW3_KLUMA</name>
<dbReference type="Gene3D" id="3.30.720.10">
    <property type="entry name" value="Signal recognition particle alu RNA binding heterodimer, srp9/1"/>
    <property type="match status" value="1"/>
</dbReference>
<organism evidence="7 8">
    <name type="scientific">Kluyveromyces marxianus</name>
    <name type="common">Yeast</name>
    <name type="synonym">Candida kefyr</name>
    <dbReference type="NCBI Taxonomy" id="4911"/>
    <lineage>
        <taxon>Eukaryota</taxon>
        <taxon>Fungi</taxon>
        <taxon>Dikarya</taxon>
        <taxon>Ascomycota</taxon>
        <taxon>Saccharomycotina</taxon>
        <taxon>Saccharomycetes</taxon>
        <taxon>Saccharomycetales</taxon>
        <taxon>Saccharomycetaceae</taxon>
        <taxon>Kluyveromyces</taxon>
    </lineage>
</organism>
<evidence type="ECO:0000313" key="7">
    <source>
        <dbReference type="EMBL" id="QGN14586.1"/>
    </source>
</evidence>
<dbReference type="EMBL" id="CP015055">
    <property type="protein sequence ID" value="QGN14586.1"/>
    <property type="molecule type" value="Genomic_DNA"/>
</dbReference>
<keyword evidence="8" id="KW-1185">Reference proteome</keyword>